<dbReference type="EMBL" id="JAMTCO010000009">
    <property type="protein sequence ID" value="MCP2271371.1"/>
    <property type="molecule type" value="Genomic_DNA"/>
</dbReference>
<dbReference type="InterPro" id="IPR018961">
    <property type="entry name" value="DnaJ_homolog_subfam-C_membr-28"/>
</dbReference>
<dbReference type="Pfam" id="PF09350">
    <property type="entry name" value="DJC28_CD"/>
    <property type="match status" value="1"/>
</dbReference>
<organism evidence="3 4">
    <name type="scientific">Actinokineospora diospyrosa</name>
    <dbReference type="NCBI Taxonomy" id="103728"/>
    <lineage>
        <taxon>Bacteria</taxon>
        <taxon>Bacillati</taxon>
        <taxon>Actinomycetota</taxon>
        <taxon>Actinomycetes</taxon>
        <taxon>Pseudonocardiales</taxon>
        <taxon>Pseudonocardiaceae</taxon>
        <taxon>Actinokineospora</taxon>
    </lineage>
</organism>
<reference evidence="3 4" key="1">
    <citation type="submission" date="2022-06" db="EMBL/GenBank/DDBJ databases">
        <title>Genomic Encyclopedia of Archaeal and Bacterial Type Strains, Phase II (KMG-II): from individual species to whole genera.</title>
        <authorList>
            <person name="Goeker M."/>
        </authorList>
    </citation>
    <scope>NUCLEOTIDE SEQUENCE [LARGE SCALE GENOMIC DNA]</scope>
    <source>
        <strain evidence="3 4">DSM 44255</strain>
    </source>
</reference>
<feature type="region of interest" description="Disordered" evidence="1">
    <location>
        <begin position="127"/>
        <end position="158"/>
    </location>
</feature>
<evidence type="ECO:0000259" key="2">
    <source>
        <dbReference type="Pfam" id="PF09350"/>
    </source>
</evidence>
<feature type="compositionally biased region" description="Basic residues" evidence="1">
    <location>
        <begin position="144"/>
        <end position="158"/>
    </location>
</feature>
<evidence type="ECO:0000313" key="4">
    <source>
        <dbReference type="Proteomes" id="UP001205185"/>
    </source>
</evidence>
<proteinExistence type="predicted"/>
<sequence>MTRRKPPGVSMESWVESQIREAANRGDFDDLPGAGKPLPNLHDPNAWLAAYLKREGVETEALLPEPLRLRKEIERLPEVVRGAPTERLVRELVADLNDRIKLWMRNGQDTHFMVPLVDEDEIVSGWRETRPVPEPPPAIPPPQPKRRWWNRRGASRTQ</sequence>
<gene>
    <name evidence="3" type="ORF">LV75_003885</name>
</gene>
<comment type="caution">
    <text evidence="3">The sequence shown here is derived from an EMBL/GenBank/DDBJ whole genome shotgun (WGS) entry which is preliminary data.</text>
</comment>
<evidence type="ECO:0000256" key="1">
    <source>
        <dbReference type="SAM" id="MobiDB-lite"/>
    </source>
</evidence>
<dbReference type="Proteomes" id="UP001205185">
    <property type="component" value="Unassembled WGS sequence"/>
</dbReference>
<dbReference type="RefSeq" id="WP_253888318.1">
    <property type="nucleotide sequence ID" value="NZ_BAAAVB010000005.1"/>
</dbReference>
<feature type="compositionally biased region" description="Pro residues" evidence="1">
    <location>
        <begin position="132"/>
        <end position="143"/>
    </location>
</feature>
<feature type="domain" description="DnaJ homologue subfamily C member 28 conserved" evidence="2">
    <location>
        <begin position="14"/>
        <end position="81"/>
    </location>
</feature>
<protein>
    <recommendedName>
        <fullName evidence="2">DnaJ homologue subfamily C member 28 conserved domain-containing protein</fullName>
    </recommendedName>
</protein>
<evidence type="ECO:0000313" key="3">
    <source>
        <dbReference type="EMBL" id="MCP2271371.1"/>
    </source>
</evidence>
<name>A0ABT1IFP4_9PSEU</name>
<keyword evidence="4" id="KW-1185">Reference proteome</keyword>
<accession>A0ABT1IFP4</accession>